<feature type="non-terminal residue" evidence="1">
    <location>
        <position position="52"/>
    </location>
</feature>
<sequence>LTLERAKVFHPGDLMLFLEKNHCLSSHSSQASPGTSQGLSFQGFEAFQERTK</sequence>
<evidence type="ECO:0000313" key="1">
    <source>
        <dbReference type="EMBL" id="KAK7074006.1"/>
    </source>
</evidence>
<proteinExistence type="predicted"/>
<gene>
    <name evidence="1" type="ORF">SK128_014152</name>
</gene>
<reference evidence="1 2" key="1">
    <citation type="submission" date="2023-11" db="EMBL/GenBank/DDBJ databases">
        <title>Halocaridina rubra genome assembly.</title>
        <authorList>
            <person name="Smith C."/>
        </authorList>
    </citation>
    <scope>NUCLEOTIDE SEQUENCE [LARGE SCALE GENOMIC DNA]</scope>
    <source>
        <strain evidence="1">EP-1</strain>
        <tissue evidence="1">Whole</tissue>
    </source>
</reference>
<accession>A0AAN8X0Q2</accession>
<dbReference type="Proteomes" id="UP001381693">
    <property type="component" value="Unassembled WGS sequence"/>
</dbReference>
<comment type="caution">
    <text evidence="1">The sequence shown here is derived from an EMBL/GenBank/DDBJ whole genome shotgun (WGS) entry which is preliminary data.</text>
</comment>
<dbReference type="EMBL" id="JAXCGZ010011871">
    <property type="protein sequence ID" value="KAK7074006.1"/>
    <property type="molecule type" value="Genomic_DNA"/>
</dbReference>
<keyword evidence="2" id="KW-1185">Reference proteome</keyword>
<organism evidence="1 2">
    <name type="scientific">Halocaridina rubra</name>
    <name type="common">Hawaiian red shrimp</name>
    <dbReference type="NCBI Taxonomy" id="373956"/>
    <lineage>
        <taxon>Eukaryota</taxon>
        <taxon>Metazoa</taxon>
        <taxon>Ecdysozoa</taxon>
        <taxon>Arthropoda</taxon>
        <taxon>Crustacea</taxon>
        <taxon>Multicrustacea</taxon>
        <taxon>Malacostraca</taxon>
        <taxon>Eumalacostraca</taxon>
        <taxon>Eucarida</taxon>
        <taxon>Decapoda</taxon>
        <taxon>Pleocyemata</taxon>
        <taxon>Caridea</taxon>
        <taxon>Atyoidea</taxon>
        <taxon>Atyidae</taxon>
        <taxon>Halocaridina</taxon>
    </lineage>
</organism>
<evidence type="ECO:0000313" key="2">
    <source>
        <dbReference type="Proteomes" id="UP001381693"/>
    </source>
</evidence>
<name>A0AAN8X0Q2_HALRR</name>
<dbReference type="AlphaFoldDB" id="A0AAN8X0Q2"/>
<feature type="non-terminal residue" evidence="1">
    <location>
        <position position="1"/>
    </location>
</feature>
<protein>
    <submittedName>
        <fullName evidence="1">Uncharacterized protein</fullName>
    </submittedName>
</protein>